<evidence type="ECO:0000256" key="4">
    <source>
        <dbReference type="ARBA" id="ARBA00048493"/>
    </source>
</evidence>
<keyword evidence="2" id="KW-0808">Transferase</keyword>
<dbReference type="PANTHER" id="PTHR43584">
    <property type="entry name" value="NUCLEOTIDYL TRANSFERASE"/>
    <property type="match status" value="1"/>
</dbReference>
<dbReference type="AlphaFoldDB" id="X1D832"/>
<dbReference type="EC" id="2.7.7.23" evidence="1"/>
<keyword evidence="3" id="KW-0548">Nucleotidyltransferase</keyword>
<evidence type="ECO:0000259" key="5">
    <source>
        <dbReference type="Pfam" id="PF12804"/>
    </source>
</evidence>
<sequence>MQPLSGQPLILSALNSAREATGNIVTLILDQEYELLLDDIDSKVNIVFQPEQHNFIQALVQSENKLRESADHLLVIRADMPLLTESTLEDLITVHLAPDSSSNFEPVMTVASLNTPGSQKQNRIIRGEDGRITAIMVQERATENLQTEAEYDAGIYCLAADWLWETISHLPD</sequence>
<dbReference type="PANTHER" id="PTHR43584:SF3">
    <property type="entry name" value="BIFUNCTIONAL PROTEIN GLMU"/>
    <property type="match status" value="1"/>
</dbReference>
<evidence type="ECO:0000313" key="6">
    <source>
        <dbReference type="EMBL" id="GAH16392.1"/>
    </source>
</evidence>
<dbReference type="Pfam" id="PF12804">
    <property type="entry name" value="NTP_transf_3"/>
    <property type="match status" value="1"/>
</dbReference>
<protein>
    <recommendedName>
        <fullName evidence="1">UDP-N-acetylglucosamine diphosphorylase</fullName>
        <ecNumber evidence="1">2.7.7.23</ecNumber>
    </recommendedName>
</protein>
<dbReference type="InterPro" id="IPR050065">
    <property type="entry name" value="GlmU-like"/>
</dbReference>
<name>X1D832_9ZZZZ</name>
<comment type="catalytic activity">
    <reaction evidence="4">
        <text>N-acetyl-alpha-D-glucosamine 1-phosphate + UTP + H(+) = UDP-N-acetyl-alpha-D-glucosamine + diphosphate</text>
        <dbReference type="Rhea" id="RHEA:13509"/>
        <dbReference type="ChEBI" id="CHEBI:15378"/>
        <dbReference type="ChEBI" id="CHEBI:33019"/>
        <dbReference type="ChEBI" id="CHEBI:46398"/>
        <dbReference type="ChEBI" id="CHEBI:57705"/>
        <dbReference type="ChEBI" id="CHEBI:57776"/>
        <dbReference type="EC" id="2.7.7.23"/>
    </reaction>
</comment>
<dbReference type="InterPro" id="IPR029044">
    <property type="entry name" value="Nucleotide-diphossugar_trans"/>
</dbReference>
<feature type="non-terminal residue" evidence="6">
    <location>
        <position position="172"/>
    </location>
</feature>
<accession>X1D832</accession>
<proteinExistence type="predicted"/>
<dbReference type="EMBL" id="BART01031647">
    <property type="protein sequence ID" value="GAH16392.1"/>
    <property type="molecule type" value="Genomic_DNA"/>
</dbReference>
<evidence type="ECO:0000256" key="2">
    <source>
        <dbReference type="ARBA" id="ARBA00022679"/>
    </source>
</evidence>
<reference evidence="6" key="1">
    <citation type="journal article" date="2014" name="Front. Microbiol.">
        <title>High frequency of phylogenetically diverse reductive dehalogenase-homologous genes in deep subseafloor sedimentary metagenomes.</title>
        <authorList>
            <person name="Kawai M."/>
            <person name="Futagami T."/>
            <person name="Toyoda A."/>
            <person name="Takaki Y."/>
            <person name="Nishi S."/>
            <person name="Hori S."/>
            <person name="Arai W."/>
            <person name="Tsubouchi T."/>
            <person name="Morono Y."/>
            <person name="Uchiyama I."/>
            <person name="Ito T."/>
            <person name="Fujiyama A."/>
            <person name="Inagaki F."/>
            <person name="Takami H."/>
        </authorList>
    </citation>
    <scope>NUCLEOTIDE SEQUENCE</scope>
    <source>
        <strain evidence="6">Expedition CK06-06</strain>
    </source>
</reference>
<gene>
    <name evidence="6" type="ORF">S01H4_54923</name>
</gene>
<dbReference type="GO" id="GO:0003977">
    <property type="term" value="F:UDP-N-acetylglucosamine diphosphorylase activity"/>
    <property type="evidence" value="ECO:0007669"/>
    <property type="project" value="UniProtKB-EC"/>
</dbReference>
<dbReference type="InterPro" id="IPR025877">
    <property type="entry name" value="MobA-like_NTP_Trfase"/>
</dbReference>
<evidence type="ECO:0000256" key="3">
    <source>
        <dbReference type="ARBA" id="ARBA00022695"/>
    </source>
</evidence>
<evidence type="ECO:0000256" key="1">
    <source>
        <dbReference type="ARBA" id="ARBA00012457"/>
    </source>
</evidence>
<organism evidence="6">
    <name type="scientific">marine sediment metagenome</name>
    <dbReference type="NCBI Taxonomy" id="412755"/>
    <lineage>
        <taxon>unclassified sequences</taxon>
        <taxon>metagenomes</taxon>
        <taxon>ecological metagenomes</taxon>
    </lineage>
</organism>
<dbReference type="Gene3D" id="3.90.550.10">
    <property type="entry name" value="Spore Coat Polysaccharide Biosynthesis Protein SpsA, Chain A"/>
    <property type="match status" value="1"/>
</dbReference>
<dbReference type="SUPFAM" id="SSF53448">
    <property type="entry name" value="Nucleotide-diphospho-sugar transferases"/>
    <property type="match status" value="1"/>
</dbReference>
<comment type="caution">
    <text evidence="6">The sequence shown here is derived from an EMBL/GenBank/DDBJ whole genome shotgun (WGS) entry which is preliminary data.</text>
</comment>
<feature type="domain" description="MobA-like NTP transferase" evidence="5">
    <location>
        <begin position="2"/>
        <end position="95"/>
    </location>
</feature>